<evidence type="ECO:0000259" key="1">
    <source>
        <dbReference type="Pfam" id="PF02350"/>
    </source>
</evidence>
<feature type="domain" description="UDP-N-acetylglucosamine 2-epimerase" evidence="1">
    <location>
        <begin position="23"/>
        <end position="369"/>
    </location>
</feature>
<dbReference type="InterPro" id="IPR003331">
    <property type="entry name" value="UDP_GlcNAc_Epimerase_2_dom"/>
</dbReference>
<reference evidence="2 3" key="1">
    <citation type="submission" date="2019-03" db="EMBL/GenBank/DDBJ databases">
        <title>Genomic Encyclopedia of Type Strains, Phase IV (KMG-IV): sequencing the most valuable type-strain genomes for metagenomic binning, comparative biology and taxonomic classification.</title>
        <authorList>
            <person name="Goeker M."/>
        </authorList>
    </citation>
    <scope>NUCLEOTIDE SEQUENCE [LARGE SCALE GENOMIC DNA]</scope>
    <source>
        <strain evidence="2 3">DSM 5604</strain>
    </source>
</reference>
<dbReference type="Gene3D" id="3.40.50.2000">
    <property type="entry name" value="Glycogen Phosphorylase B"/>
    <property type="match status" value="2"/>
</dbReference>
<evidence type="ECO:0000313" key="3">
    <source>
        <dbReference type="Proteomes" id="UP000295729"/>
    </source>
</evidence>
<gene>
    <name evidence="2" type="ORF">C8D85_2104</name>
</gene>
<evidence type="ECO:0000313" key="2">
    <source>
        <dbReference type="EMBL" id="TDR13228.1"/>
    </source>
</evidence>
<dbReference type="PANTHER" id="PTHR43174">
    <property type="entry name" value="UDP-N-ACETYLGLUCOSAMINE 2-EPIMERASE"/>
    <property type="match status" value="1"/>
</dbReference>
<dbReference type="RefSeq" id="WP_133562405.1">
    <property type="nucleotide sequence ID" value="NZ_SNZA01000003.1"/>
</dbReference>
<dbReference type="InterPro" id="IPR029767">
    <property type="entry name" value="WecB-like"/>
</dbReference>
<sequence>MIKITVFTGTRAEYGLLYWLLKDIQAQPDMTLQLLVAGSHLSPEFGETYQQIEHDGFVIDEKVEMLLSSNTATGTAKSLGLGILGFTDALTRLKPDAIVILGDRFEALAAAQSAAILRIPVIHLHGGEITEGAYDDAFRHAITKFSYFHGTATEPYRRRVIQLGESPERVFNIGAVGLDHIKRSNFMSLDELSKSLDFELNDPYFLVTYHPVTAGEEDPITSFQALLKALDYVLDSHKVILTYPNADDGGRLIIPILEAYARAHSNRVLSIKSLGQIRYLSAVKHATAVIGNSSSGIIEVPSFNVPTVNIGIRQKGRLAASSVLNTAANETDIVKTILAAIQWHDTAKGKQVDNPYGQGNASEAVIQMIRQLPRKPVKTFYDLDYQLAK</sequence>
<dbReference type="NCBIfam" id="TIGR03568">
    <property type="entry name" value="NeuC_NnaA"/>
    <property type="match status" value="1"/>
</dbReference>
<dbReference type="AlphaFoldDB" id="A0A4R6XCC1"/>
<dbReference type="SUPFAM" id="SSF53756">
    <property type="entry name" value="UDP-Glycosyltransferase/glycogen phosphorylase"/>
    <property type="match status" value="1"/>
</dbReference>
<dbReference type="Proteomes" id="UP000295729">
    <property type="component" value="Unassembled WGS sequence"/>
</dbReference>
<keyword evidence="3" id="KW-1185">Reference proteome</keyword>
<dbReference type="Pfam" id="PF02350">
    <property type="entry name" value="Epimerase_2"/>
    <property type="match status" value="1"/>
</dbReference>
<proteinExistence type="predicted"/>
<dbReference type="OrthoDB" id="9803238at2"/>
<comment type="caution">
    <text evidence="2">The sequence shown here is derived from an EMBL/GenBank/DDBJ whole genome shotgun (WGS) entry which is preliminary data.</text>
</comment>
<name>A0A4R6XCC1_9GAMM</name>
<dbReference type="PANTHER" id="PTHR43174:SF3">
    <property type="entry name" value="UDP-N-ACETYLGLUCOSAMINE 2-EPIMERASE"/>
    <property type="match status" value="1"/>
</dbReference>
<accession>A0A4R6XCC1</accession>
<dbReference type="GO" id="GO:0004553">
    <property type="term" value="F:hydrolase activity, hydrolyzing O-glycosyl compounds"/>
    <property type="evidence" value="ECO:0007669"/>
    <property type="project" value="InterPro"/>
</dbReference>
<dbReference type="CDD" id="cd03786">
    <property type="entry name" value="GTB_UDP-GlcNAc_2-Epimerase"/>
    <property type="match status" value="1"/>
</dbReference>
<dbReference type="EMBL" id="SNZA01000003">
    <property type="protein sequence ID" value="TDR13228.1"/>
    <property type="molecule type" value="Genomic_DNA"/>
</dbReference>
<organism evidence="2 3">
    <name type="scientific">Marinomonas communis</name>
    <dbReference type="NCBI Taxonomy" id="28254"/>
    <lineage>
        <taxon>Bacteria</taxon>
        <taxon>Pseudomonadati</taxon>
        <taxon>Pseudomonadota</taxon>
        <taxon>Gammaproteobacteria</taxon>
        <taxon>Oceanospirillales</taxon>
        <taxon>Oceanospirillaceae</taxon>
        <taxon>Marinomonas</taxon>
    </lineage>
</organism>
<protein>
    <submittedName>
        <fullName evidence="2">UDP-N-acetylglucosamine 2-epimerase (Non-hydrolysing)</fullName>
    </submittedName>
</protein>
<dbReference type="GO" id="GO:0006047">
    <property type="term" value="P:UDP-N-acetylglucosamine metabolic process"/>
    <property type="evidence" value="ECO:0007669"/>
    <property type="project" value="InterPro"/>
</dbReference>
<dbReference type="InterPro" id="IPR020004">
    <property type="entry name" value="UDP-GlcNAc_Epase"/>
</dbReference>